<dbReference type="Proteomes" id="UP000017840">
    <property type="component" value="Unassembled WGS sequence"/>
</dbReference>
<name>V4HJV9_9EURY</name>
<dbReference type="RefSeq" id="WP_023392757.1">
    <property type="nucleotide sequence ID" value="NZ_ASGZ01000002.1"/>
</dbReference>
<comment type="caution">
    <text evidence="2">The sequence shown here is derived from an EMBL/GenBank/DDBJ whole genome shotgun (WGS) entry which is preliminary data.</text>
</comment>
<dbReference type="STRING" id="1324957.K933_00782"/>
<dbReference type="EMBL" id="ASGZ01000002">
    <property type="protein sequence ID" value="ESP90053.1"/>
    <property type="molecule type" value="Genomic_DNA"/>
</dbReference>
<dbReference type="PATRIC" id="fig|1324957.4.peg.164"/>
<keyword evidence="3" id="KW-1185">Reference proteome</keyword>
<evidence type="ECO:0000313" key="2">
    <source>
        <dbReference type="EMBL" id="ESP90053.1"/>
    </source>
</evidence>
<dbReference type="eggNOG" id="arCOG10731">
    <property type="taxonomic scope" value="Archaea"/>
</dbReference>
<sequence length="204" mass="22379">MRHGFTSRAGALFGVEPGEWDRYLSEYLVSEFVRQADYADRLFPDAVNTLRVVTLNDDADGPFVAGAVHRVGTAASAPVDNWSRGGLSVEIAGDGTLSDGARWSSAGELRWFDAHPDTGDPLAGVEMPGWPAVRERILWMAAALPSLPHIGWDVVLTDEGDGENDPGFVVIERNSHPGVETLQVHRPLLDDPRVRRFYERHGHA</sequence>
<organism evidence="2 3">
    <name type="scientific">Candidatus Halobonum tyrrellensis G22</name>
    <dbReference type="NCBI Taxonomy" id="1324957"/>
    <lineage>
        <taxon>Archaea</taxon>
        <taxon>Methanobacteriati</taxon>
        <taxon>Methanobacteriota</taxon>
        <taxon>Stenosarchaea group</taxon>
        <taxon>Halobacteria</taxon>
        <taxon>Halobacteriales</taxon>
        <taxon>Haloferacaceae</taxon>
        <taxon>Candidatus Halobonum</taxon>
    </lineage>
</organism>
<evidence type="ECO:0000313" key="3">
    <source>
        <dbReference type="Proteomes" id="UP000017840"/>
    </source>
</evidence>
<dbReference type="Pfam" id="PF14397">
    <property type="entry name" value="ATPgrasp_ST"/>
    <property type="match status" value="1"/>
</dbReference>
<gene>
    <name evidence="2" type="ORF">K933_00782</name>
</gene>
<proteinExistence type="predicted"/>
<dbReference type="AlphaFoldDB" id="V4HJV9"/>
<reference evidence="2 3" key="1">
    <citation type="journal article" date="2013" name="Genome Announc.">
        <title>Draft Genome Sequence of 'Candidatus Halobonum tyrrellensis' Strain G22, Isolated from the Hypersaline Waters of Lake Tyrrell, Australia.</title>
        <authorList>
            <person name="Ugalde J.A."/>
            <person name="Narasingarao P."/>
            <person name="Kuo S."/>
            <person name="Podell S."/>
            <person name="Allen E.E."/>
        </authorList>
    </citation>
    <scope>NUCLEOTIDE SEQUENCE [LARGE SCALE GENOMIC DNA]</scope>
    <source>
        <strain evidence="2 3">G22</strain>
    </source>
</reference>
<protein>
    <recommendedName>
        <fullName evidence="1">Alpha-L-glutamate ligase-related protein ATP-grasp domain-containing protein</fullName>
    </recommendedName>
</protein>
<dbReference type="InterPro" id="IPR039523">
    <property type="entry name" value="RimK-rel_E_lig_ATP-grasp"/>
</dbReference>
<feature type="domain" description="Alpha-L-glutamate ligase-related protein ATP-grasp" evidence="1">
    <location>
        <begin position="25"/>
        <end position="184"/>
    </location>
</feature>
<evidence type="ECO:0000259" key="1">
    <source>
        <dbReference type="Pfam" id="PF14397"/>
    </source>
</evidence>
<accession>V4HJV9</accession>